<keyword evidence="3" id="KW-1185">Reference proteome</keyword>
<proteinExistence type="predicted"/>
<protein>
    <submittedName>
        <fullName evidence="2">Uncharacterized protein</fullName>
    </submittedName>
</protein>
<dbReference type="Proteomes" id="UP000704467">
    <property type="component" value="Unassembled WGS sequence"/>
</dbReference>
<reference evidence="2 3" key="1">
    <citation type="submission" date="2020-03" db="EMBL/GenBank/DDBJ databases">
        <title>Whole genome sequencing of clinical and environmental type strains of Ochrobactrum.</title>
        <authorList>
            <person name="Dharne M."/>
        </authorList>
    </citation>
    <scope>NUCLEOTIDE SEQUENCE [LARGE SCALE GENOMIC DNA]</scope>
    <source>
        <strain evidence="2 3">CIP 109452</strain>
    </source>
</reference>
<name>A0ABX1DQP2_9HYPH</name>
<sequence length="88" mass="9864">MTDTSNIVKHPAAIERDEPEARQETHAESTGPAAQPQSAIDAALKPSASDIAARRRLKRRRMMFFASAAGACCRRLFLRHRRALCFDR</sequence>
<comment type="caution">
    <text evidence="2">The sequence shown here is derived from an EMBL/GenBank/DDBJ whole genome shotgun (WGS) entry which is preliminary data.</text>
</comment>
<feature type="region of interest" description="Disordered" evidence="1">
    <location>
        <begin position="1"/>
        <end position="46"/>
    </location>
</feature>
<organism evidence="2 3">
    <name type="scientific">Brucella haematophila</name>
    <dbReference type="NCBI Taxonomy" id="419474"/>
    <lineage>
        <taxon>Bacteria</taxon>
        <taxon>Pseudomonadati</taxon>
        <taxon>Pseudomonadota</taxon>
        <taxon>Alphaproteobacteria</taxon>
        <taxon>Hyphomicrobiales</taxon>
        <taxon>Brucellaceae</taxon>
        <taxon>Brucella/Ochrobactrum group</taxon>
        <taxon>Brucella</taxon>
    </lineage>
</organism>
<accession>A0ABX1DQP2</accession>
<feature type="compositionally biased region" description="Basic and acidic residues" evidence="1">
    <location>
        <begin position="12"/>
        <end position="27"/>
    </location>
</feature>
<evidence type="ECO:0000256" key="1">
    <source>
        <dbReference type="SAM" id="MobiDB-lite"/>
    </source>
</evidence>
<evidence type="ECO:0000313" key="3">
    <source>
        <dbReference type="Proteomes" id="UP000704467"/>
    </source>
</evidence>
<dbReference type="EMBL" id="JAAVLN010000002">
    <property type="protein sequence ID" value="NKC03948.1"/>
    <property type="molecule type" value="Genomic_DNA"/>
</dbReference>
<evidence type="ECO:0000313" key="2">
    <source>
        <dbReference type="EMBL" id="NKC03948.1"/>
    </source>
</evidence>
<gene>
    <name evidence="2" type="ORF">HED55_13815</name>
</gene>